<organism evidence="3 4">
    <name type="scientific">Nisaea acidiphila</name>
    <dbReference type="NCBI Taxonomy" id="1862145"/>
    <lineage>
        <taxon>Bacteria</taxon>
        <taxon>Pseudomonadati</taxon>
        <taxon>Pseudomonadota</taxon>
        <taxon>Alphaproteobacteria</taxon>
        <taxon>Rhodospirillales</taxon>
        <taxon>Thalassobaculaceae</taxon>
        <taxon>Nisaea</taxon>
    </lineage>
</organism>
<dbReference type="RefSeq" id="WP_257768568.1">
    <property type="nucleotide sequence ID" value="NZ_CP102480.1"/>
</dbReference>
<feature type="transmembrane region" description="Helical" evidence="1">
    <location>
        <begin position="179"/>
        <end position="200"/>
    </location>
</feature>
<proteinExistence type="predicted"/>
<keyword evidence="1" id="KW-0812">Transmembrane</keyword>
<feature type="transmembrane region" description="Helical" evidence="1">
    <location>
        <begin position="12"/>
        <end position="31"/>
    </location>
</feature>
<dbReference type="Pfam" id="PF00892">
    <property type="entry name" value="EamA"/>
    <property type="match status" value="2"/>
</dbReference>
<feature type="transmembrane region" description="Helical" evidence="1">
    <location>
        <begin position="266"/>
        <end position="284"/>
    </location>
</feature>
<protein>
    <submittedName>
        <fullName evidence="3">DMT family transporter</fullName>
    </submittedName>
</protein>
<evidence type="ECO:0000313" key="4">
    <source>
        <dbReference type="Proteomes" id="UP001060336"/>
    </source>
</evidence>
<name>A0A9J7ARA4_9PROT</name>
<keyword evidence="1" id="KW-0472">Membrane</keyword>
<feature type="transmembrane region" description="Helical" evidence="1">
    <location>
        <begin position="240"/>
        <end position="260"/>
    </location>
</feature>
<feature type="transmembrane region" description="Helical" evidence="1">
    <location>
        <begin position="76"/>
        <end position="96"/>
    </location>
</feature>
<feature type="transmembrane region" description="Helical" evidence="1">
    <location>
        <begin position="43"/>
        <end position="64"/>
    </location>
</feature>
<dbReference type="KEGG" id="naci:NUH88_20340"/>
<feature type="domain" description="EamA" evidence="2">
    <location>
        <begin position="13"/>
        <end position="144"/>
    </location>
</feature>
<evidence type="ECO:0000313" key="3">
    <source>
        <dbReference type="EMBL" id="UUX49734.1"/>
    </source>
</evidence>
<dbReference type="EMBL" id="CP102480">
    <property type="protein sequence ID" value="UUX49734.1"/>
    <property type="molecule type" value="Genomic_DNA"/>
</dbReference>
<sequence>MTGASHHHRPALAISLIVAGFTCFSTMDMLVKQAGETLPIEQITFARYAVHFAALLTVAPLLGVKALFGGKRLGFLALRGGFLFLSTILFFTAITQLPLAEAAAITFLAPILTVGLSVLFLKEVVGIRRWSAVAFGFTGILVILRPGLQELAPAHFMVLATAFFFAVFTLMTRHAGTQTPVVATTFLTALTGIVGSTFLLPGSGDLPGPADWPLLAVIGLLALAAECLLIAGYRYAAASLLAPFQYVQMLWATFFGWLVFSTLPDLWTCIGAVMVIGAGLYIWLRESRIRPPLAAAAGASGPK</sequence>
<feature type="domain" description="EamA" evidence="2">
    <location>
        <begin position="154"/>
        <end position="278"/>
    </location>
</feature>
<dbReference type="SUPFAM" id="SSF103481">
    <property type="entry name" value="Multidrug resistance efflux transporter EmrE"/>
    <property type="match status" value="2"/>
</dbReference>
<feature type="transmembrane region" description="Helical" evidence="1">
    <location>
        <begin position="102"/>
        <end position="121"/>
    </location>
</feature>
<evidence type="ECO:0000256" key="1">
    <source>
        <dbReference type="SAM" id="Phobius"/>
    </source>
</evidence>
<dbReference type="GO" id="GO:0016020">
    <property type="term" value="C:membrane"/>
    <property type="evidence" value="ECO:0007669"/>
    <property type="project" value="InterPro"/>
</dbReference>
<keyword evidence="4" id="KW-1185">Reference proteome</keyword>
<dbReference type="AlphaFoldDB" id="A0A9J7ARA4"/>
<dbReference type="InterPro" id="IPR000620">
    <property type="entry name" value="EamA_dom"/>
</dbReference>
<keyword evidence="1" id="KW-1133">Transmembrane helix</keyword>
<dbReference type="Gene3D" id="1.10.3730.20">
    <property type="match status" value="1"/>
</dbReference>
<dbReference type="Proteomes" id="UP001060336">
    <property type="component" value="Chromosome"/>
</dbReference>
<dbReference type="InterPro" id="IPR037185">
    <property type="entry name" value="EmrE-like"/>
</dbReference>
<gene>
    <name evidence="3" type="ORF">NUH88_20340</name>
</gene>
<feature type="transmembrane region" description="Helical" evidence="1">
    <location>
        <begin position="212"/>
        <end position="233"/>
    </location>
</feature>
<feature type="transmembrane region" description="Helical" evidence="1">
    <location>
        <begin position="154"/>
        <end position="172"/>
    </location>
</feature>
<feature type="transmembrane region" description="Helical" evidence="1">
    <location>
        <begin position="130"/>
        <end position="148"/>
    </location>
</feature>
<dbReference type="PANTHER" id="PTHR22911:SF103">
    <property type="entry name" value="BLR2811 PROTEIN"/>
    <property type="match status" value="1"/>
</dbReference>
<evidence type="ECO:0000259" key="2">
    <source>
        <dbReference type="Pfam" id="PF00892"/>
    </source>
</evidence>
<accession>A0A9J7ARA4</accession>
<dbReference type="PANTHER" id="PTHR22911">
    <property type="entry name" value="ACYL-MALONYL CONDENSING ENZYME-RELATED"/>
    <property type="match status" value="1"/>
</dbReference>
<reference evidence="3" key="1">
    <citation type="submission" date="2022-08" db="EMBL/GenBank/DDBJ databases">
        <title>Nisaea acidiphila sp. nov., isolated from a marine algal debris and emended description of the genus Nisaea Urios et al. 2008.</title>
        <authorList>
            <person name="Kwon K."/>
        </authorList>
    </citation>
    <scope>NUCLEOTIDE SEQUENCE</scope>
    <source>
        <strain evidence="3">MEBiC11861</strain>
    </source>
</reference>